<dbReference type="Gene3D" id="2.40.370.10">
    <property type="entry name" value="AttH-like domain"/>
    <property type="match status" value="1"/>
</dbReference>
<comment type="caution">
    <text evidence="1">The sequence shown here is derived from an EMBL/GenBank/DDBJ whole genome shotgun (WGS) entry which is preliminary data.</text>
</comment>
<organism evidence="1 2">
    <name type="scientific">Piscinibacter koreensis</name>
    <dbReference type="NCBI Taxonomy" id="2742824"/>
    <lineage>
        <taxon>Bacteria</taxon>
        <taxon>Pseudomonadati</taxon>
        <taxon>Pseudomonadota</taxon>
        <taxon>Betaproteobacteria</taxon>
        <taxon>Burkholderiales</taxon>
        <taxon>Sphaerotilaceae</taxon>
        <taxon>Piscinibacter</taxon>
    </lineage>
</organism>
<keyword evidence="2" id="KW-1185">Reference proteome</keyword>
<dbReference type="RefSeq" id="WP_176068284.1">
    <property type="nucleotide sequence ID" value="NZ_JABWMJ010000003.1"/>
</dbReference>
<sequence length="360" mass="39704">MIDVSKTGGLSRDQTGAGALPSVLTLSDHWRRPGTLSSDASGAKEWSYFCVLTDAFELLVNFSVTSELRDGAFVDVPRLVLMLRDATGWSGSVQTYDMTDCRARAGEVETRFGPHSLTYGDGGYHLVIDRAGRVDARLTLRPESRPALARSVRLSHRGPMRWMVVPRLGASGTLEVDGVQHAVRSAPAYHDRNWGHFAWGGDFSWEWIVFLPIAPSVDWTLVYMQIADRGRNQLFSRSLMVWHRHAPTRVFHAADIHVSRSGLLRPERIARIPAVAALALQGLAADIPERVVLVAARGSDRWSLELDHDDYAQLCLPDDDGCGLTQLSEVRGRARVTGSIDGEAISFESFTLAEYNHAAA</sequence>
<dbReference type="SUPFAM" id="SSF159245">
    <property type="entry name" value="AttH-like"/>
    <property type="match status" value="1"/>
</dbReference>
<proteinExistence type="predicted"/>
<dbReference type="EMBL" id="JABWMJ010000003">
    <property type="protein sequence ID" value="NUZ05908.1"/>
    <property type="molecule type" value="Genomic_DNA"/>
</dbReference>
<protein>
    <recommendedName>
        <fullName evidence="3">Carotenoid 1,2-hydratase</fullName>
    </recommendedName>
</protein>
<dbReference type="Proteomes" id="UP000529637">
    <property type="component" value="Unassembled WGS sequence"/>
</dbReference>
<dbReference type="InterPro" id="IPR023374">
    <property type="entry name" value="AttH-like_dom_sf"/>
</dbReference>
<evidence type="ECO:0000313" key="1">
    <source>
        <dbReference type="EMBL" id="NUZ05908.1"/>
    </source>
</evidence>
<dbReference type="AlphaFoldDB" id="A0A7Y6NMF8"/>
<name>A0A7Y6NMF8_9BURK</name>
<accession>A0A7Y6NMF8</accession>
<gene>
    <name evidence="1" type="ORF">HQN59_09030</name>
</gene>
<evidence type="ECO:0008006" key="3">
    <source>
        <dbReference type="Google" id="ProtNLM"/>
    </source>
</evidence>
<reference evidence="1 2" key="1">
    <citation type="submission" date="2020-06" db="EMBL/GenBank/DDBJ databases">
        <title>Schlegella sp. ID0723 isolated from air conditioner.</title>
        <authorList>
            <person name="Kim D.Y."/>
            <person name="Kim D.-U."/>
        </authorList>
    </citation>
    <scope>NUCLEOTIDE SEQUENCE [LARGE SCALE GENOMIC DNA]</scope>
    <source>
        <strain evidence="1 2">ID0723</strain>
    </source>
</reference>
<evidence type="ECO:0000313" key="2">
    <source>
        <dbReference type="Proteomes" id="UP000529637"/>
    </source>
</evidence>